<organism evidence="4 5">
    <name type="scientific">Pleurotus eryngii</name>
    <name type="common">Boletus of the steppes</name>
    <dbReference type="NCBI Taxonomy" id="5323"/>
    <lineage>
        <taxon>Eukaryota</taxon>
        <taxon>Fungi</taxon>
        <taxon>Dikarya</taxon>
        <taxon>Basidiomycota</taxon>
        <taxon>Agaricomycotina</taxon>
        <taxon>Agaricomycetes</taxon>
        <taxon>Agaricomycetidae</taxon>
        <taxon>Agaricales</taxon>
        <taxon>Pleurotineae</taxon>
        <taxon>Pleurotaceae</taxon>
        <taxon>Pleurotus</taxon>
    </lineage>
</organism>
<feature type="region of interest" description="Disordered" evidence="3">
    <location>
        <begin position="154"/>
        <end position="189"/>
    </location>
</feature>
<name>A0A9P6D9B3_PLEER</name>
<dbReference type="PANTHER" id="PTHR13299:SF0">
    <property type="entry name" value="PEROXISOMAL MEMBRANE PROTEIN PEX16"/>
    <property type="match status" value="1"/>
</dbReference>
<feature type="compositionally biased region" description="Low complexity" evidence="3">
    <location>
        <begin position="163"/>
        <end position="189"/>
    </location>
</feature>
<dbReference type="Pfam" id="PF08610">
    <property type="entry name" value="Pex16"/>
    <property type="match status" value="1"/>
</dbReference>
<dbReference type="GO" id="GO:0007031">
    <property type="term" value="P:peroxisome organization"/>
    <property type="evidence" value="ECO:0007669"/>
    <property type="project" value="UniProtKB-KW"/>
</dbReference>
<evidence type="ECO:0000313" key="5">
    <source>
        <dbReference type="Proteomes" id="UP000807025"/>
    </source>
</evidence>
<sequence>MTSSLAHYETFLINNVSTISTLESSLRSLTWFLPGRFKDAELASEALSVLLNSTSMYHDTLLSKLVYSDPKYRPLIPTSLHTRFTRAWSDKSSLYKWAARSLELIRFAELFVEMALKRKVSQRNRWRGIVLLEIIKAALRFILMRVSGKPLVSPPIPERDIDPTSLPSPSSNASSPTLAPSSLGPSPLTTPEHLKNNYIPLPPHPLLTAPPPPTRLDTSVEDYLLPKALTSSCVRPSLSLIRSLSSPKDWLSESIYVLRPLIYATLLSFDRRSNRPLVVALALELIARNLRRVPPPSAALERSEYARRDRDMLWYLFRGSIWNSYTRPKLEALADRTAHTPILGLLSAFVKDWIPLINEYHYCKKPSPSLSFRRH</sequence>
<keyword evidence="2" id="KW-0962">Peroxisome biogenesis</keyword>
<dbReference type="PANTHER" id="PTHR13299">
    <property type="entry name" value="PEROXISOMAL MEMBRANE PROTEIN PEX16"/>
    <property type="match status" value="1"/>
</dbReference>
<keyword evidence="5" id="KW-1185">Reference proteome</keyword>
<keyword evidence="2" id="KW-0576">Peroxisome</keyword>
<comment type="subcellular location">
    <subcellularLocation>
        <location evidence="2">Peroxisome membrane</location>
    </subcellularLocation>
</comment>
<gene>
    <name evidence="4" type="ORF">BDN71DRAFT_1389951</name>
</gene>
<proteinExistence type="inferred from homology"/>
<protein>
    <recommendedName>
        <fullName evidence="2">Peroxisomal membrane protein PEX16</fullName>
    </recommendedName>
</protein>
<dbReference type="GO" id="GO:0005778">
    <property type="term" value="C:peroxisomal membrane"/>
    <property type="evidence" value="ECO:0007669"/>
    <property type="project" value="UniProtKB-SubCell"/>
</dbReference>
<dbReference type="Proteomes" id="UP000807025">
    <property type="component" value="Unassembled WGS sequence"/>
</dbReference>
<dbReference type="EMBL" id="MU154555">
    <property type="protein sequence ID" value="KAF9496162.1"/>
    <property type="molecule type" value="Genomic_DNA"/>
</dbReference>
<evidence type="ECO:0000313" key="4">
    <source>
        <dbReference type="EMBL" id="KAF9496162.1"/>
    </source>
</evidence>
<evidence type="ECO:0000256" key="2">
    <source>
        <dbReference type="RuleBase" id="RU365003"/>
    </source>
</evidence>
<evidence type="ECO:0000256" key="3">
    <source>
        <dbReference type="SAM" id="MobiDB-lite"/>
    </source>
</evidence>
<evidence type="ECO:0000256" key="1">
    <source>
        <dbReference type="ARBA" id="ARBA00009505"/>
    </source>
</evidence>
<dbReference type="InterPro" id="IPR013919">
    <property type="entry name" value="Pex16"/>
</dbReference>
<reference evidence="4" key="1">
    <citation type="submission" date="2020-11" db="EMBL/GenBank/DDBJ databases">
        <authorList>
            <consortium name="DOE Joint Genome Institute"/>
            <person name="Ahrendt S."/>
            <person name="Riley R."/>
            <person name="Andreopoulos W."/>
            <person name="Labutti K."/>
            <person name="Pangilinan J."/>
            <person name="Ruiz-Duenas F.J."/>
            <person name="Barrasa J.M."/>
            <person name="Sanchez-Garcia M."/>
            <person name="Camarero S."/>
            <person name="Miyauchi S."/>
            <person name="Serrano A."/>
            <person name="Linde D."/>
            <person name="Babiker R."/>
            <person name="Drula E."/>
            <person name="Ayuso-Fernandez I."/>
            <person name="Pacheco R."/>
            <person name="Padilla G."/>
            <person name="Ferreira P."/>
            <person name="Barriuso J."/>
            <person name="Kellner H."/>
            <person name="Castanera R."/>
            <person name="Alfaro M."/>
            <person name="Ramirez L."/>
            <person name="Pisabarro A.G."/>
            <person name="Kuo A."/>
            <person name="Tritt A."/>
            <person name="Lipzen A."/>
            <person name="He G."/>
            <person name="Yan M."/>
            <person name="Ng V."/>
            <person name="Cullen D."/>
            <person name="Martin F."/>
            <person name="Rosso M.-N."/>
            <person name="Henrissat B."/>
            <person name="Hibbett D."/>
            <person name="Martinez A.T."/>
            <person name="Grigoriev I.V."/>
        </authorList>
    </citation>
    <scope>NUCLEOTIDE SEQUENCE</scope>
    <source>
        <strain evidence="4">ATCC 90797</strain>
    </source>
</reference>
<dbReference type="AlphaFoldDB" id="A0A9P6D9B3"/>
<dbReference type="OrthoDB" id="2021143at2759"/>
<accession>A0A9P6D9B3</accession>
<comment type="similarity">
    <text evidence="1 2">Belongs to the peroxin-16 family.</text>
</comment>
<comment type="caution">
    <text evidence="4">The sequence shown here is derived from an EMBL/GenBank/DDBJ whole genome shotgun (WGS) entry which is preliminary data.</text>
</comment>